<feature type="non-terminal residue" evidence="3">
    <location>
        <position position="678"/>
    </location>
</feature>
<dbReference type="OrthoDB" id="3057599at2759"/>
<reference evidence="3 4" key="1">
    <citation type="submission" date="2017-06" db="EMBL/GenBank/DDBJ databases">
        <title>Comparative genomic analysis of Ambrosia Fusariam Clade fungi.</title>
        <authorList>
            <person name="Stajich J.E."/>
            <person name="Carrillo J."/>
            <person name="Kijimoto T."/>
            <person name="Eskalen A."/>
            <person name="O'Donnell K."/>
            <person name="Kasson M."/>
        </authorList>
    </citation>
    <scope>NUCLEOTIDE SEQUENCE [LARGE SCALE GENOMIC DNA]</scope>
    <source>
        <strain evidence="3 4">NRRL62584</strain>
    </source>
</reference>
<feature type="transmembrane region" description="Helical" evidence="2">
    <location>
        <begin position="390"/>
        <end position="410"/>
    </location>
</feature>
<keyword evidence="2" id="KW-0472">Membrane</keyword>
<evidence type="ECO:0000256" key="2">
    <source>
        <dbReference type="SAM" id="Phobius"/>
    </source>
</evidence>
<feature type="compositionally biased region" description="Polar residues" evidence="1">
    <location>
        <begin position="49"/>
        <end position="63"/>
    </location>
</feature>
<dbReference type="PANTHER" id="PTHR37544:SF1">
    <property type="entry name" value="PHOSPHORIBOSYLAMINOIMIDAZOLE-SUCCINOCARBOXAMIDE SYNTHASE"/>
    <property type="match status" value="1"/>
</dbReference>
<feature type="compositionally biased region" description="Basic and acidic residues" evidence="1">
    <location>
        <begin position="13"/>
        <end position="28"/>
    </location>
</feature>
<accession>A0A428NX60</accession>
<evidence type="ECO:0000313" key="3">
    <source>
        <dbReference type="EMBL" id="RSL45341.1"/>
    </source>
</evidence>
<evidence type="ECO:0000256" key="1">
    <source>
        <dbReference type="SAM" id="MobiDB-lite"/>
    </source>
</evidence>
<keyword evidence="4" id="KW-1185">Reference proteome</keyword>
<dbReference type="Pfam" id="PF11915">
    <property type="entry name" value="DUF3433"/>
    <property type="match status" value="1"/>
</dbReference>
<feature type="transmembrane region" description="Helical" evidence="2">
    <location>
        <begin position="248"/>
        <end position="268"/>
    </location>
</feature>
<dbReference type="AlphaFoldDB" id="A0A428NX60"/>
<protein>
    <submittedName>
        <fullName evidence="3">Uncharacterized protein</fullName>
    </submittedName>
</protein>
<dbReference type="PANTHER" id="PTHR37544">
    <property type="entry name" value="SPRAY-RELATED"/>
    <property type="match status" value="1"/>
</dbReference>
<keyword evidence="2" id="KW-1133">Transmembrane helix</keyword>
<feature type="transmembrane region" description="Helical" evidence="2">
    <location>
        <begin position="209"/>
        <end position="228"/>
    </location>
</feature>
<feature type="transmembrane region" description="Helical" evidence="2">
    <location>
        <begin position="430"/>
        <end position="450"/>
    </location>
</feature>
<dbReference type="Proteomes" id="UP000288168">
    <property type="component" value="Unassembled WGS sequence"/>
</dbReference>
<dbReference type="STRING" id="1325734.A0A428NX60"/>
<feature type="transmembrane region" description="Helical" evidence="2">
    <location>
        <begin position="129"/>
        <end position="147"/>
    </location>
</feature>
<dbReference type="InterPro" id="IPR021840">
    <property type="entry name" value="DUF3433"/>
</dbReference>
<name>A0A428NX60_9HYPO</name>
<sequence length="678" mass="76389">MESFPLRSMTGRGHGDYSHLESHDNPRQVSENVHERLINDQDDAPLFSDQSRGLSAHSGNSSPFIPITEEEARRTTNLPELNFRPTGLKTWYLSILMLWQFLCMGSVVALIALGETRPPWFRFGSRSSFWMWLYMPGLIGFLTTVSWRGTVQWYNRIIPYVRMANIPTSYSQQAGDRPPRNLLNVSLNGNPSGTLNLGHIRSLLGSGDYLSAMVNLTILGTWLLTPLKSGLFQLVEDGRGWQIHVSKVFGYLGVAIYLWLLLTTFWVFHHLRSRRTGLKWNPAPLASQLCLLQGSNIFNSFEGVDCSRASSLEHAVKEWPENGLVLRLGYWKQEETNIITHGVRFLARNRGFGSEQPTQRHARGSSDGVELDACRTDIDRIWNISLFDSYISSTTIMGLILLGFASYAWATGRIFQPFGLTTMALHPLERGIIFSLLPSFAYGLFHSTFLSSDVYMRTMMPIQNMASPLPGEDRHRIFGPAHESLKGATAGNSMLLDYLSPNAVGCIAQAIEFGHYKVILGVVLATLSNSVYLVVARIFDFGETEKYHYVYVNVKTFYASFGIMIIYCLSNWVLRPRGPIRTCRPAYGLVDFASLIYRSEILLCPEFWLQDSADTEDHMKAQVTLANRLYQYGIYHGIDAQDHVGIGVEYAPPTRLLDDDSTLFLERSVNLARAALAT</sequence>
<feature type="transmembrane region" description="Helical" evidence="2">
    <location>
        <begin position="91"/>
        <end position="114"/>
    </location>
</feature>
<gene>
    <name evidence="3" type="ORF">CEP54_014301</name>
</gene>
<organism evidence="3 4">
    <name type="scientific">Fusarium duplospermum</name>
    <dbReference type="NCBI Taxonomy" id="1325734"/>
    <lineage>
        <taxon>Eukaryota</taxon>
        <taxon>Fungi</taxon>
        <taxon>Dikarya</taxon>
        <taxon>Ascomycota</taxon>
        <taxon>Pezizomycotina</taxon>
        <taxon>Sordariomycetes</taxon>
        <taxon>Hypocreomycetidae</taxon>
        <taxon>Hypocreales</taxon>
        <taxon>Nectriaceae</taxon>
        <taxon>Fusarium</taxon>
        <taxon>Fusarium solani species complex</taxon>
    </lineage>
</organism>
<evidence type="ECO:0000313" key="4">
    <source>
        <dbReference type="Proteomes" id="UP000288168"/>
    </source>
</evidence>
<feature type="region of interest" description="Disordered" evidence="1">
    <location>
        <begin position="1"/>
        <end position="28"/>
    </location>
</feature>
<comment type="caution">
    <text evidence="3">The sequence shown here is derived from an EMBL/GenBank/DDBJ whole genome shotgun (WGS) entry which is preliminary data.</text>
</comment>
<feature type="transmembrane region" description="Helical" evidence="2">
    <location>
        <begin position="518"/>
        <end position="536"/>
    </location>
</feature>
<feature type="transmembrane region" description="Helical" evidence="2">
    <location>
        <begin position="556"/>
        <end position="574"/>
    </location>
</feature>
<feature type="region of interest" description="Disordered" evidence="1">
    <location>
        <begin position="49"/>
        <end position="69"/>
    </location>
</feature>
<keyword evidence="2" id="KW-0812">Transmembrane</keyword>
<dbReference type="EMBL" id="NKCI01000266">
    <property type="protein sequence ID" value="RSL45341.1"/>
    <property type="molecule type" value="Genomic_DNA"/>
</dbReference>
<proteinExistence type="predicted"/>